<proteinExistence type="predicted"/>
<comment type="caution">
    <text evidence="1">The sequence shown here is derived from an EMBL/GenBank/DDBJ whole genome shotgun (WGS) entry which is preliminary data.</text>
</comment>
<accession>A0A7X0LQT3</accession>
<evidence type="ECO:0000313" key="2">
    <source>
        <dbReference type="Proteomes" id="UP000540423"/>
    </source>
</evidence>
<dbReference type="EMBL" id="JACHEM010000009">
    <property type="protein sequence ID" value="MBB6437397.1"/>
    <property type="molecule type" value="Genomic_DNA"/>
</dbReference>
<sequence length="31" mass="3442">MTQKVPFGKTVTLPDPVGIELDTEPLKSWVD</sequence>
<dbReference type="AlphaFoldDB" id="A0A7X0LQT3"/>
<reference evidence="1 2" key="1">
    <citation type="submission" date="2020-08" db="EMBL/GenBank/DDBJ databases">
        <title>Genomic Encyclopedia of Type Strains, Phase IV (KMG-IV): sequencing the most valuable type-strain genomes for metagenomic binning, comparative biology and taxonomic classification.</title>
        <authorList>
            <person name="Goeker M."/>
        </authorList>
    </citation>
    <scope>NUCLEOTIDE SEQUENCE [LARGE SCALE GENOMIC DNA]</scope>
    <source>
        <strain evidence="1 2">DSM 40141</strain>
    </source>
</reference>
<gene>
    <name evidence="1" type="ORF">HNQ79_003880</name>
</gene>
<keyword evidence="2" id="KW-1185">Reference proteome</keyword>
<dbReference type="Proteomes" id="UP000540423">
    <property type="component" value="Unassembled WGS sequence"/>
</dbReference>
<organism evidence="1 2">
    <name type="scientific">Streptomyces candidus</name>
    <dbReference type="NCBI Taxonomy" id="67283"/>
    <lineage>
        <taxon>Bacteria</taxon>
        <taxon>Bacillati</taxon>
        <taxon>Actinomycetota</taxon>
        <taxon>Actinomycetes</taxon>
        <taxon>Kitasatosporales</taxon>
        <taxon>Streptomycetaceae</taxon>
        <taxon>Streptomyces</taxon>
    </lineage>
</organism>
<name>A0A7X0LQT3_9ACTN</name>
<protein>
    <submittedName>
        <fullName evidence="1">Uncharacterized protein</fullName>
    </submittedName>
</protein>
<evidence type="ECO:0000313" key="1">
    <source>
        <dbReference type="EMBL" id="MBB6437397.1"/>
    </source>
</evidence>